<feature type="compositionally biased region" description="Polar residues" evidence="1">
    <location>
        <begin position="229"/>
        <end position="272"/>
    </location>
</feature>
<feature type="compositionally biased region" description="Polar residues" evidence="1">
    <location>
        <begin position="628"/>
        <end position="646"/>
    </location>
</feature>
<dbReference type="AlphaFoldDB" id="A0A177AM57"/>
<evidence type="ECO:0000313" key="2">
    <source>
        <dbReference type="EMBL" id="OAF62254.1"/>
    </source>
</evidence>
<feature type="region of interest" description="Disordered" evidence="1">
    <location>
        <begin position="1023"/>
        <end position="1042"/>
    </location>
</feature>
<feature type="compositionally biased region" description="Basic and acidic residues" evidence="1">
    <location>
        <begin position="658"/>
        <end position="675"/>
    </location>
</feature>
<feature type="compositionally biased region" description="Low complexity" evidence="1">
    <location>
        <begin position="938"/>
        <end position="956"/>
    </location>
</feature>
<feature type="compositionally biased region" description="Basic residues" evidence="1">
    <location>
        <begin position="23"/>
        <end position="39"/>
    </location>
</feature>
<feature type="region of interest" description="Disordered" evidence="1">
    <location>
        <begin position="229"/>
        <end position="330"/>
    </location>
</feature>
<feature type="compositionally biased region" description="Pro residues" evidence="1">
    <location>
        <begin position="888"/>
        <end position="907"/>
    </location>
</feature>
<dbReference type="eggNOG" id="ENOG502SWU4">
    <property type="taxonomic scope" value="Eukaryota"/>
</dbReference>
<dbReference type="VEuPathDB" id="FungiDB:GMDG_00137"/>
<feature type="compositionally biased region" description="Basic and acidic residues" evidence="1">
    <location>
        <begin position="96"/>
        <end position="109"/>
    </location>
</feature>
<proteinExistence type="predicted"/>
<dbReference type="EMBL" id="KV441387">
    <property type="protein sequence ID" value="OAF62254.1"/>
    <property type="molecule type" value="Genomic_DNA"/>
</dbReference>
<feature type="region of interest" description="Disordered" evidence="1">
    <location>
        <begin position="828"/>
        <end position="999"/>
    </location>
</feature>
<organism evidence="2">
    <name type="scientific">Pseudogymnoascus destructans</name>
    <dbReference type="NCBI Taxonomy" id="655981"/>
    <lineage>
        <taxon>Eukaryota</taxon>
        <taxon>Fungi</taxon>
        <taxon>Dikarya</taxon>
        <taxon>Ascomycota</taxon>
        <taxon>Pezizomycotina</taxon>
        <taxon>Leotiomycetes</taxon>
        <taxon>Thelebolales</taxon>
        <taxon>Thelebolaceae</taxon>
        <taxon>Pseudogymnoascus</taxon>
    </lineage>
</organism>
<feature type="compositionally biased region" description="Low complexity" evidence="1">
    <location>
        <begin position="734"/>
        <end position="744"/>
    </location>
</feature>
<protein>
    <submittedName>
        <fullName evidence="2">Uncharacterized protein</fullName>
    </submittedName>
</protein>
<evidence type="ECO:0000256" key="1">
    <source>
        <dbReference type="SAM" id="MobiDB-lite"/>
    </source>
</evidence>
<feature type="region of interest" description="Disordered" evidence="1">
    <location>
        <begin position="1"/>
        <end position="126"/>
    </location>
</feature>
<feature type="compositionally biased region" description="Polar residues" evidence="1">
    <location>
        <begin position="828"/>
        <end position="839"/>
    </location>
</feature>
<accession>A0A177AM57</accession>
<dbReference type="OrthoDB" id="3438302at2759"/>
<feature type="compositionally biased region" description="Low complexity" evidence="1">
    <location>
        <begin position="111"/>
        <end position="121"/>
    </location>
</feature>
<dbReference type="Proteomes" id="UP000077154">
    <property type="component" value="Unassembled WGS sequence"/>
</dbReference>
<feature type="region of interest" description="Disordered" evidence="1">
    <location>
        <begin position="564"/>
        <end position="583"/>
    </location>
</feature>
<dbReference type="RefSeq" id="XP_024327527.1">
    <property type="nucleotide sequence ID" value="XM_024464678.1"/>
</dbReference>
<name>A0A177AM57_9PEZI</name>
<feature type="compositionally biased region" description="Basic and acidic residues" evidence="1">
    <location>
        <begin position="988"/>
        <end position="999"/>
    </location>
</feature>
<feature type="compositionally biased region" description="Polar residues" evidence="1">
    <location>
        <begin position="294"/>
        <end position="304"/>
    </location>
</feature>
<feature type="compositionally biased region" description="Polar residues" evidence="1">
    <location>
        <begin position="922"/>
        <end position="932"/>
    </location>
</feature>
<dbReference type="GeneID" id="36284084"/>
<feature type="region of interest" description="Disordered" evidence="1">
    <location>
        <begin position="1047"/>
        <end position="1083"/>
    </location>
</feature>
<feature type="region of interest" description="Disordered" evidence="1">
    <location>
        <begin position="628"/>
        <end position="791"/>
    </location>
</feature>
<gene>
    <name evidence="2" type="ORF">VC83_00992</name>
</gene>
<sequence length="1145" mass="124877">MGLISSIFGGKTAQEMPAEPKRKNAKPRTKSKKPNKLSKPRTNTSANNLLDVPGGGVSRKSSLAGVHARGKRRSSSVPARSDVDLPFTEDVGGDSGLDRGRQQERDKRASRLSSLFRSKSSTPGSIVLQGRPEDKWILDDNGGVEALDNSDPLRRYSQLGLAGYAQDLPTDSQCSVTDSTPDLHRSPSYIRYQQARLSLVAETSSAVQINDTLRRQHLAETEAILTRNASVDSRDSNASNRYSMRSGTSPARSARMSSTEQVHIQPENYTSHSARRRSHLTPGVATRMGEASKGSRSSRLQKQNPKARRQPAAEPEYSQTFTHHFERSKTLPSEEEIYSYYDQAKASESPVEDLEMLAPLQKRRFREDITSTQRMSTPTDLRHIGSFELGSLRIMNGVATPNAANTPKARRALPADSEADDVSLRTTAMSLASLARHPWEQGKTHEVKQPREPEITVNLADQLTVDPLSRNPSTATKQSAYSDVLAISRASSQRLETAPQIPGGASELAEFYRLDIDFLPSLFTADLSMPSTPRLETSSKRTSEEYELFEDARSHLEVFEDAKSELGVPDRRSPISEPPRRQDDELYFPAVETMPQRRPAQTMYTSTHARLEPLAVPDSGYNSYTSLASVQPSGSLSKLRNASESPTELDGYQVARPAEFEVSSKPRVPKTDYWRTQHAPSELAGESRAEPIVPPPVEAAPSEPQRSQMPRPPIPTTVAHVDASLESQPEAELAKSTSKSAPTSPKHRSPGKVLQKSSRARPNSLAAQGRANSEDAITPVKKKWQRHSTQLSSEVPIMVQKVDELEKTKVPPVPKRLSLTFKERASRFSSGLKHTTTMPDTVEPTEAESKPAAPPTKEEVQRSIRRQSSPAMPGIRLVTAAPSYYAPAPTPTPPTKSPRPLSSPPPKSTNKAPRADLERHMTNASTITSSLGKSPYNAGASAISPAPAAPARAPPSGNHPRRDRTGRLIGMDEESASNFARARSQVRAAERAQEAERREVLVTRMAPPVPSLMVLAARQSPLMKGKREKIGPPPSLMNGRNRKHGILGFWSESSSSSSSKDGQQIDIPKRPMPMGPVGSSGEIPAVLSAKSAGFTTPVGISLPSMAPQWRGPSPAELAEMALKARKEGRLSVEGGRRSVSANGVY</sequence>
<reference evidence="2" key="1">
    <citation type="submission" date="2016-03" db="EMBL/GenBank/DDBJ databases">
        <title>Updated assembly of Pseudogymnoascus destructans, the fungus causing white-nose syndrome of bats.</title>
        <authorList>
            <person name="Palmer J.M."/>
            <person name="Drees K.P."/>
            <person name="Foster J.T."/>
            <person name="Lindner D.L."/>
        </authorList>
    </citation>
    <scope>NUCLEOTIDE SEQUENCE [LARGE SCALE GENOMIC DNA]</scope>
    <source>
        <strain evidence="2">20631-21</strain>
    </source>
</reference>